<organism evidence="5 6">
    <name type="scientific">Longimycelium tulufanense</name>
    <dbReference type="NCBI Taxonomy" id="907463"/>
    <lineage>
        <taxon>Bacteria</taxon>
        <taxon>Bacillati</taxon>
        <taxon>Actinomycetota</taxon>
        <taxon>Actinomycetes</taxon>
        <taxon>Pseudonocardiales</taxon>
        <taxon>Pseudonocardiaceae</taxon>
        <taxon>Longimycelium</taxon>
    </lineage>
</organism>
<comment type="similarity">
    <text evidence="2">Belongs to the bacterial solute-binding protein SsuA/TauA family.</text>
</comment>
<gene>
    <name evidence="5" type="primary">ssuA</name>
    <name evidence="5" type="ORF">GCM10012275_34380</name>
</gene>
<dbReference type="PANTHER" id="PTHR30024">
    <property type="entry name" value="ALIPHATIC SULFONATES-BINDING PROTEIN-RELATED"/>
    <property type="match status" value="1"/>
</dbReference>
<dbReference type="PANTHER" id="PTHR30024:SF47">
    <property type="entry name" value="TAURINE-BINDING PERIPLASMIC PROTEIN"/>
    <property type="match status" value="1"/>
</dbReference>
<dbReference type="GO" id="GO:0042597">
    <property type="term" value="C:periplasmic space"/>
    <property type="evidence" value="ECO:0007669"/>
    <property type="project" value="UniProtKB-SubCell"/>
</dbReference>
<evidence type="ECO:0000256" key="1">
    <source>
        <dbReference type="ARBA" id="ARBA00004418"/>
    </source>
</evidence>
<dbReference type="EMBL" id="BMMK01000015">
    <property type="protein sequence ID" value="GGM60362.1"/>
    <property type="molecule type" value="Genomic_DNA"/>
</dbReference>
<evidence type="ECO:0000313" key="5">
    <source>
        <dbReference type="EMBL" id="GGM60362.1"/>
    </source>
</evidence>
<evidence type="ECO:0000256" key="2">
    <source>
        <dbReference type="ARBA" id="ARBA00010742"/>
    </source>
</evidence>
<comment type="subcellular location">
    <subcellularLocation>
        <location evidence="1">Periplasm</location>
    </subcellularLocation>
</comment>
<dbReference type="InterPro" id="IPR006311">
    <property type="entry name" value="TAT_signal"/>
</dbReference>
<dbReference type="RefSeq" id="WP_189058848.1">
    <property type="nucleotide sequence ID" value="NZ_BMMK01000015.1"/>
</dbReference>
<accession>A0A8J3CG34</accession>
<dbReference type="SUPFAM" id="SSF53850">
    <property type="entry name" value="Periplasmic binding protein-like II"/>
    <property type="match status" value="1"/>
</dbReference>
<comment type="caution">
    <text evidence="5">The sequence shown here is derived from an EMBL/GenBank/DDBJ whole genome shotgun (WGS) entry which is preliminary data.</text>
</comment>
<name>A0A8J3CG34_9PSEU</name>
<dbReference type="Gene3D" id="3.40.190.10">
    <property type="entry name" value="Periplasmic binding protein-like II"/>
    <property type="match status" value="2"/>
</dbReference>
<keyword evidence="3" id="KW-0732">Signal</keyword>
<evidence type="ECO:0000313" key="6">
    <source>
        <dbReference type="Proteomes" id="UP000637578"/>
    </source>
</evidence>
<dbReference type="Pfam" id="PF09084">
    <property type="entry name" value="NMT1"/>
    <property type="match status" value="1"/>
</dbReference>
<reference evidence="5" key="1">
    <citation type="journal article" date="2014" name="Int. J. Syst. Evol. Microbiol.">
        <title>Complete genome sequence of Corynebacterium casei LMG S-19264T (=DSM 44701T), isolated from a smear-ripened cheese.</title>
        <authorList>
            <consortium name="US DOE Joint Genome Institute (JGI-PGF)"/>
            <person name="Walter F."/>
            <person name="Albersmeier A."/>
            <person name="Kalinowski J."/>
            <person name="Ruckert C."/>
        </authorList>
    </citation>
    <scope>NUCLEOTIDE SEQUENCE</scope>
    <source>
        <strain evidence="5">CGMCC 4.5737</strain>
    </source>
</reference>
<dbReference type="Proteomes" id="UP000637578">
    <property type="component" value="Unassembled WGS sequence"/>
</dbReference>
<protein>
    <submittedName>
        <fullName evidence="5">Sulfonate ABC transporter substrate-binding protein</fullName>
    </submittedName>
</protein>
<dbReference type="InterPro" id="IPR015168">
    <property type="entry name" value="SsuA/THI5"/>
</dbReference>
<sequence>MVSRRALMKAAMALGAAATVGGCGEGEPAASGERLERTKLKVGVVPVIAVVPMYLAVSEGLFATEGLEVELLPMDGGADALKPLTQGGLDLAFVNYVSAFQAYSKGAPLRIVADAYQALPNLAPVVVLPNSQIRGPAELAGKRIAVNQLNNIGTLTIQSLLRIYDVDDRDVRFVEVPFPQMPGAMVKRVVDAAWLPEPFLTGARMKLGVIPILDPGSGPTEGMPIVGYISGEEFVKDNPRTLVAFRRALMRAGQVANEKRVKVEEAMQQRINIDEDITRLMKIGEFPLSTSVTRLQRVADLMRDFGMLKTRLDVTPMVAA</sequence>
<feature type="domain" description="SsuA/THI5-like" evidence="4">
    <location>
        <begin position="51"/>
        <end position="256"/>
    </location>
</feature>
<dbReference type="PROSITE" id="PS51318">
    <property type="entry name" value="TAT"/>
    <property type="match status" value="1"/>
</dbReference>
<evidence type="ECO:0000256" key="3">
    <source>
        <dbReference type="ARBA" id="ARBA00022729"/>
    </source>
</evidence>
<keyword evidence="6" id="KW-1185">Reference proteome</keyword>
<proteinExistence type="inferred from homology"/>
<dbReference type="AlphaFoldDB" id="A0A8J3CG34"/>
<dbReference type="PROSITE" id="PS51257">
    <property type="entry name" value="PROKAR_LIPOPROTEIN"/>
    <property type="match status" value="1"/>
</dbReference>
<reference evidence="5" key="2">
    <citation type="submission" date="2020-09" db="EMBL/GenBank/DDBJ databases">
        <authorList>
            <person name="Sun Q."/>
            <person name="Zhou Y."/>
        </authorList>
    </citation>
    <scope>NUCLEOTIDE SEQUENCE</scope>
    <source>
        <strain evidence="5">CGMCC 4.5737</strain>
    </source>
</reference>
<evidence type="ECO:0000259" key="4">
    <source>
        <dbReference type="Pfam" id="PF09084"/>
    </source>
</evidence>